<feature type="transmembrane region" description="Helical" evidence="2">
    <location>
        <begin position="263"/>
        <end position="281"/>
    </location>
</feature>
<dbReference type="OrthoDB" id="4179406at2759"/>
<keyword evidence="2" id="KW-1133">Transmembrane helix</keyword>
<comment type="caution">
    <text evidence="3">The sequence shown here is derived from an EMBL/GenBank/DDBJ whole genome shotgun (WGS) entry which is preliminary data.</text>
</comment>
<feature type="compositionally biased region" description="Low complexity" evidence="1">
    <location>
        <begin position="165"/>
        <end position="174"/>
    </location>
</feature>
<gene>
    <name evidence="3" type="ORF">E4U43_003717</name>
</gene>
<evidence type="ECO:0000313" key="3">
    <source>
        <dbReference type="EMBL" id="KAG5992626.1"/>
    </source>
</evidence>
<organism evidence="3 4">
    <name type="scientific">Claviceps pusilla</name>
    <dbReference type="NCBI Taxonomy" id="123648"/>
    <lineage>
        <taxon>Eukaryota</taxon>
        <taxon>Fungi</taxon>
        <taxon>Dikarya</taxon>
        <taxon>Ascomycota</taxon>
        <taxon>Pezizomycotina</taxon>
        <taxon>Sordariomycetes</taxon>
        <taxon>Hypocreomycetidae</taxon>
        <taxon>Hypocreales</taxon>
        <taxon>Clavicipitaceae</taxon>
        <taxon>Claviceps</taxon>
    </lineage>
</organism>
<feature type="compositionally biased region" description="Basic residues" evidence="1">
    <location>
        <begin position="1"/>
        <end position="12"/>
    </location>
</feature>
<protein>
    <submittedName>
        <fullName evidence="3">Uncharacterized protein</fullName>
    </submittedName>
</protein>
<feature type="compositionally biased region" description="Basic and acidic residues" evidence="1">
    <location>
        <begin position="180"/>
        <end position="190"/>
    </location>
</feature>
<feature type="region of interest" description="Disordered" evidence="1">
    <location>
        <begin position="1"/>
        <end position="65"/>
    </location>
</feature>
<sequence length="649" mass="72042">MSAARRSSRRLRRLEEASYQMQAESDASIPVDEGSWRMVEGEHESFDTTILPPSMADDADDAEDAQDRLVPLSSGQPSSGLPSQVSAQGNMAMSQDSIRDFVKHQDDDQVILREPFRPSVVSSVSSPGQEIDNRTPEPQFKMPLMEVDGSRRVGGSSRAMRPLDMSMSSSMSTSFENEDEGRLVRRREPESPANRAYRRIRRKRISLNEAYPDSRRREEGGGHASGKWAALGGRVAALLPSALLKILVWAGEIVFIALQFAKYPLGLLMALYLVFGSGIIVQNMATRSVYSAISPICRLPGLSLLHLPFCPPRDMGDFGDPNTSAGRSVEFDDLMGVQSKFEQVLEHSAEGVSLPLEMKRSELAVRDLRSLVRHSNIQARHELVLEFDGYIDTARQAATDLQKFNTHVGSAVDAVISINRWTSRYIDSLSPESEDPGSSLLVEWTQWIFSPFQPADQQMFSERVILDKYIEHTSLVSQRISSLILEAQAVLRLLTKAEDHLELMYDITSRTSASVSSRRGEILWSVWTLVGANSGRLQSLSKQLSLLQQVDAQRSTAVKQVSALILELESIQASLGDLRDRVVEPQLSSVSSTHIPLSVHIETIDRGVERLQAARKRIRAAEDDRVRNTVAGLQNSHSPNQLIEAGRGN</sequence>
<evidence type="ECO:0000313" key="4">
    <source>
        <dbReference type="Proteomes" id="UP000748025"/>
    </source>
</evidence>
<keyword evidence="2" id="KW-0812">Transmembrane</keyword>
<accession>A0A9P7N4U1</accession>
<reference evidence="3" key="1">
    <citation type="journal article" date="2020" name="bioRxiv">
        <title>Whole genome comparisons of ergot fungi reveals the divergence and evolution of species within the genus Claviceps are the result of varying mechanisms driving genome evolution and host range expansion.</title>
        <authorList>
            <person name="Wyka S.A."/>
            <person name="Mondo S.J."/>
            <person name="Liu M."/>
            <person name="Dettman J."/>
            <person name="Nalam V."/>
            <person name="Broders K.D."/>
        </authorList>
    </citation>
    <scope>NUCLEOTIDE SEQUENCE</scope>
    <source>
        <strain evidence="3">CCC 602</strain>
    </source>
</reference>
<feature type="region of interest" description="Disordered" evidence="1">
    <location>
        <begin position="149"/>
        <end position="197"/>
    </location>
</feature>
<dbReference type="AlphaFoldDB" id="A0A9P7N4U1"/>
<keyword evidence="4" id="KW-1185">Reference proteome</keyword>
<name>A0A9P7N4U1_9HYPO</name>
<evidence type="ECO:0000256" key="2">
    <source>
        <dbReference type="SAM" id="Phobius"/>
    </source>
</evidence>
<dbReference type="EMBL" id="SRPW01002471">
    <property type="protein sequence ID" value="KAG5992626.1"/>
    <property type="molecule type" value="Genomic_DNA"/>
</dbReference>
<evidence type="ECO:0000256" key="1">
    <source>
        <dbReference type="SAM" id="MobiDB-lite"/>
    </source>
</evidence>
<proteinExistence type="predicted"/>
<dbReference type="Proteomes" id="UP000748025">
    <property type="component" value="Unassembled WGS sequence"/>
</dbReference>
<keyword evidence="2" id="KW-0472">Membrane</keyword>
<feature type="transmembrane region" description="Helical" evidence="2">
    <location>
        <begin position="235"/>
        <end position="257"/>
    </location>
</feature>